<evidence type="ECO:0000256" key="1">
    <source>
        <dbReference type="ARBA" id="ARBA00004123"/>
    </source>
</evidence>
<dbReference type="Proteomes" id="UP000007110">
    <property type="component" value="Unassembled WGS sequence"/>
</dbReference>
<dbReference type="GO" id="GO:0006302">
    <property type="term" value="P:double-strand break repair"/>
    <property type="evidence" value="ECO:0000318"/>
    <property type="project" value="GO_Central"/>
</dbReference>
<dbReference type="AlphaFoldDB" id="A0A7M7PKR4"/>
<dbReference type="FunCoup" id="A0A7M7PKR4">
    <property type="interactions" value="775"/>
</dbReference>
<evidence type="ECO:0000313" key="8">
    <source>
        <dbReference type="Proteomes" id="UP000007110"/>
    </source>
</evidence>
<dbReference type="KEGG" id="spu:115918984"/>
<dbReference type="RefSeq" id="XP_030852178.1">
    <property type="nucleotide sequence ID" value="XM_030996318.1"/>
</dbReference>
<dbReference type="GO" id="GO:0070531">
    <property type="term" value="C:BRCA1-A complex"/>
    <property type="evidence" value="ECO:0000318"/>
    <property type="project" value="GO_Central"/>
</dbReference>
<evidence type="ECO:0000256" key="3">
    <source>
        <dbReference type="ARBA" id="ARBA00022763"/>
    </source>
</evidence>
<keyword evidence="5" id="KW-0539">Nucleus</keyword>
<dbReference type="OMA" id="NECITED"/>
<dbReference type="PANTHER" id="PTHR15660">
    <property type="entry name" value="BRISC AND BRCA1-A COMPLEX MEMBER 1"/>
    <property type="match status" value="1"/>
</dbReference>
<dbReference type="GO" id="GO:0016604">
    <property type="term" value="C:nuclear body"/>
    <property type="evidence" value="ECO:0000318"/>
    <property type="project" value="GO_Central"/>
</dbReference>
<evidence type="ECO:0008006" key="9">
    <source>
        <dbReference type="Google" id="ProtNLM"/>
    </source>
</evidence>
<keyword evidence="4" id="KW-0234">DNA repair</keyword>
<evidence type="ECO:0000313" key="7">
    <source>
        <dbReference type="EnsemblMetazoa" id="XP_030852178"/>
    </source>
</evidence>
<evidence type="ECO:0000256" key="4">
    <source>
        <dbReference type="ARBA" id="ARBA00023204"/>
    </source>
</evidence>
<dbReference type="EnsemblMetazoa" id="XM_030996318">
    <property type="protein sequence ID" value="XP_030852178"/>
    <property type="gene ID" value="LOC115918984"/>
</dbReference>
<evidence type="ECO:0000256" key="5">
    <source>
        <dbReference type="ARBA" id="ARBA00023242"/>
    </source>
</evidence>
<dbReference type="GeneID" id="115918984"/>
<name>A0A7M7PKR4_STRPU</name>
<evidence type="ECO:0000256" key="6">
    <source>
        <dbReference type="SAM" id="MobiDB-lite"/>
    </source>
</evidence>
<reference evidence="7" key="2">
    <citation type="submission" date="2021-01" db="UniProtKB">
        <authorList>
            <consortium name="EnsemblMetazoa"/>
        </authorList>
    </citation>
    <scope>IDENTIFICATION</scope>
</reference>
<feature type="compositionally biased region" description="Basic and acidic residues" evidence="6">
    <location>
        <begin position="16"/>
        <end position="35"/>
    </location>
</feature>
<dbReference type="InParanoid" id="A0A7M7PKR4"/>
<dbReference type="GO" id="GO:0007095">
    <property type="term" value="P:mitotic G2 DNA damage checkpoint signaling"/>
    <property type="evidence" value="ECO:0000318"/>
    <property type="project" value="GO_Central"/>
</dbReference>
<comment type="subcellular location">
    <subcellularLocation>
        <location evidence="1">Nucleus</location>
    </subcellularLocation>
</comment>
<keyword evidence="3" id="KW-0227">DNA damage</keyword>
<proteinExistence type="predicted"/>
<keyword evidence="8" id="KW-1185">Reference proteome</keyword>
<protein>
    <recommendedName>
        <fullName evidence="9">BRISC and BRCA1-A complex member 1</fullName>
    </recommendedName>
</protein>
<sequence length="338" mass="38062">MEKEGEEMPAESGENFDVHDENTGNIDHVRDRQEPDNASEVVIDQASSSGLQADSADEAQMGPTPPPPKRTTSQAGRSEFRSRGPSETEAGASDEDGDRSIVKGPRLPGVNCPEKIIICLDLASEVNRVPFLQRDGTKHLPIELVKRALSMFIRTKSNINPRHQFALVVLQESAVWLQDFTSDVEEFLNVMFDLTSETRDCESCDLTSLFETIVHKVELPVIEDIEVLPPPYIVRTLFFYGRSALIPEFDNGREAQVALSASPYFFFDVFYLHEPPSEENCCKDIYDVFLDLDKNNTSYIHEVGRNTTNLYNRMASLVAHPLQRPEQVFALYSLDTDK</sequence>
<feature type="region of interest" description="Disordered" evidence="6">
    <location>
        <begin position="1"/>
        <end position="106"/>
    </location>
</feature>
<dbReference type="PANTHER" id="PTHR15660:SF1">
    <property type="entry name" value="BRISC AND BRCA1-A COMPLEX MEMBER 1"/>
    <property type="match status" value="1"/>
</dbReference>
<dbReference type="GO" id="GO:0070552">
    <property type="term" value="C:BRISC complex"/>
    <property type="evidence" value="ECO:0000318"/>
    <property type="project" value="GO_Central"/>
</dbReference>
<dbReference type="CDD" id="cd21502">
    <property type="entry name" value="vWA_BABAM1"/>
    <property type="match status" value="1"/>
</dbReference>
<keyword evidence="2" id="KW-0963">Cytoplasm</keyword>
<evidence type="ECO:0000256" key="2">
    <source>
        <dbReference type="ARBA" id="ARBA00022490"/>
    </source>
</evidence>
<organism evidence="7 8">
    <name type="scientific">Strongylocentrotus purpuratus</name>
    <name type="common">Purple sea urchin</name>
    <dbReference type="NCBI Taxonomy" id="7668"/>
    <lineage>
        <taxon>Eukaryota</taxon>
        <taxon>Metazoa</taxon>
        <taxon>Echinodermata</taxon>
        <taxon>Eleutherozoa</taxon>
        <taxon>Echinozoa</taxon>
        <taxon>Echinoidea</taxon>
        <taxon>Euechinoidea</taxon>
        <taxon>Echinacea</taxon>
        <taxon>Camarodonta</taxon>
        <taxon>Echinidea</taxon>
        <taxon>Strongylocentrotidae</taxon>
        <taxon>Strongylocentrotus</taxon>
    </lineage>
</organism>
<reference evidence="8" key="1">
    <citation type="submission" date="2015-02" db="EMBL/GenBank/DDBJ databases">
        <title>Genome sequencing for Strongylocentrotus purpuratus.</title>
        <authorList>
            <person name="Murali S."/>
            <person name="Liu Y."/>
            <person name="Vee V."/>
            <person name="English A."/>
            <person name="Wang M."/>
            <person name="Skinner E."/>
            <person name="Han Y."/>
            <person name="Muzny D.M."/>
            <person name="Worley K.C."/>
            <person name="Gibbs R.A."/>
        </authorList>
    </citation>
    <scope>NUCLEOTIDE SEQUENCE</scope>
</reference>
<dbReference type="InterPro" id="IPR026126">
    <property type="entry name" value="BABAM1"/>
</dbReference>
<dbReference type="OrthoDB" id="547311at2759"/>
<dbReference type="GO" id="GO:0045739">
    <property type="term" value="P:positive regulation of DNA repair"/>
    <property type="evidence" value="ECO:0007669"/>
    <property type="project" value="InterPro"/>
</dbReference>
<accession>A0A7M7PKR4</accession>